<evidence type="ECO:0000313" key="2">
    <source>
        <dbReference type="EMBL" id="QXQ14867.1"/>
    </source>
</evidence>
<name>A0ABX8SD35_9ACTN</name>
<keyword evidence="3" id="KW-1185">Reference proteome</keyword>
<dbReference type="EMBL" id="CP079105">
    <property type="protein sequence ID" value="QXQ14867.1"/>
    <property type="molecule type" value="Genomic_DNA"/>
</dbReference>
<proteinExistence type="predicted"/>
<evidence type="ECO:0000256" key="1">
    <source>
        <dbReference type="SAM" id="MobiDB-lite"/>
    </source>
</evidence>
<reference evidence="2" key="1">
    <citation type="submission" date="2021-07" db="EMBL/GenBank/DDBJ databases">
        <title>Candidatus Kaistella beijingensis sp. nov. isolated from a municipal wastewater treatment plant is involved in sludge foaming.</title>
        <authorList>
            <person name="Song Y."/>
            <person name="Liu S.-J."/>
        </authorList>
    </citation>
    <scope>NUCLEOTIDE SEQUENCE</scope>
    <source>
        <strain evidence="2">DSM 43998</strain>
    </source>
</reference>
<sequence>MTAPTPAEVAAMDESGIDPTPLLGDGAQTRLFEMADHLDRLAARVSA</sequence>
<protein>
    <submittedName>
        <fullName evidence="2">Uncharacterized protein</fullName>
    </submittedName>
</protein>
<feature type="region of interest" description="Disordered" evidence="1">
    <location>
        <begin position="1"/>
        <end position="20"/>
    </location>
</feature>
<evidence type="ECO:0000313" key="3">
    <source>
        <dbReference type="Proteomes" id="UP000887023"/>
    </source>
</evidence>
<organism evidence="2 3">
    <name type="scientific">Skermania pinensis</name>
    <dbReference type="NCBI Taxonomy" id="39122"/>
    <lineage>
        <taxon>Bacteria</taxon>
        <taxon>Bacillati</taxon>
        <taxon>Actinomycetota</taxon>
        <taxon>Actinomycetes</taxon>
        <taxon>Mycobacteriales</taxon>
        <taxon>Gordoniaceae</taxon>
        <taxon>Skermania</taxon>
    </lineage>
</organism>
<accession>A0ABX8SD35</accession>
<gene>
    <name evidence="2" type="ORF">KV203_05650</name>
</gene>
<dbReference type="RefSeq" id="WP_157079992.1">
    <property type="nucleotide sequence ID" value="NZ_CBCRUZ010000009.1"/>
</dbReference>
<dbReference type="Proteomes" id="UP000887023">
    <property type="component" value="Chromosome"/>
</dbReference>